<dbReference type="Gene3D" id="4.10.1060.10">
    <property type="entry name" value="Zinc finger, RanBP2-type"/>
    <property type="match status" value="3"/>
</dbReference>
<feature type="region of interest" description="Disordered" evidence="4">
    <location>
        <begin position="129"/>
        <end position="158"/>
    </location>
</feature>
<feature type="compositionally biased region" description="Basic and acidic residues" evidence="4">
    <location>
        <begin position="183"/>
        <end position="200"/>
    </location>
</feature>
<dbReference type="GO" id="GO:0008270">
    <property type="term" value="F:zinc ion binding"/>
    <property type="evidence" value="ECO:0007669"/>
    <property type="project" value="UniProtKB-KW"/>
</dbReference>
<feature type="region of interest" description="Disordered" evidence="4">
    <location>
        <begin position="180"/>
        <end position="223"/>
    </location>
</feature>
<feature type="domain" description="RanBP2-type" evidence="5">
    <location>
        <begin position="215"/>
        <end position="244"/>
    </location>
</feature>
<feature type="region of interest" description="Disordered" evidence="4">
    <location>
        <begin position="235"/>
        <end position="278"/>
    </location>
</feature>
<evidence type="ECO:0000256" key="1">
    <source>
        <dbReference type="ARBA" id="ARBA00022723"/>
    </source>
</evidence>
<evidence type="ECO:0000313" key="6">
    <source>
        <dbReference type="EMBL" id="AIE91570.1"/>
    </source>
</evidence>
<evidence type="ECO:0000256" key="2">
    <source>
        <dbReference type="ARBA" id="ARBA00022771"/>
    </source>
</evidence>
<keyword evidence="2" id="KW-0863">Zinc-finger</keyword>
<dbReference type="AlphaFoldDB" id="A0A075FJE2"/>
<reference evidence="6" key="1">
    <citation type="journal article" date="2014" name="Genome Biol. Evol.">
        <title>Pangenome evidence for extensive interdomain horizontal transfer affecting lineage core and shell genes in uncultured planktonic thaumarchaeota and euryarchaeota.</title>
        <authorList>
            <person name="Deschamps P."/>
            <person name="Zivanovic Y."/>
            <person name="Moreira D."/>
            <person name="Rodriguez-Valera F."/>
            <person name="Lopez-Garcia P."/>
        </authorList>
    </citation>
    <scope>NUCLEOTIDE SEQUENCE</scope>
</reference>
<feature type="region of interest" description="Disordered" evidence="4">
    <location>
        <begin position="67"/>
        <end position="110"/>
    </location>
</feature>
<dbReference type="InterPro" id="IPR036443">
    <property type="entry name" value="Znf_RanBP2_sf"/>
</dbReference>
<keyword evidence="3" id="KW-0862">Zinc</keyword>
<feature type="compositionally biased region" description="Basic and acidic residues" evidence="4">
    <location>
        <begin position="235"/>
        <end position="248"/>
    </location>
</feature>
<dbReference type="GO" id="GO:0003729">
    <property type="term" value="F:mRNA binding"/>
    <property type="evidence" value="ECO:0007669"/>
    <property type="project" value="TreeGrafter"/>
</dbReference>
<evidence type="ECO:0000256" key="4">
    <source>
        <dbReference type="SAM" id="MobiDB-lite"/>
    </source>
</evidence>
<dbReference type="InterPro" id="IPR001876">
    <property type="entry name" value="Znf_RanBP2"/>
</dbReference>
<keyword evidence="1" id="KW-0479">Metal-binding</keyword>
<feature type="compositionally biased region" description="Basic residues" evidence="4">
    <location>
        <begin position="249"/>
        <end position="259"/>
    </location>
</feature>
<dbReference type="PANTHER" id="PTHR23111:SF40">
    <property type="entry name" value="RNA-BINDING PROTEIN INVOLVED IN HETEROCHROMATIN ASSEMBLY-RELATED"/>
    <property type="match status" value="1"/>
</dbReference>
<feature type="domain" description="RanBP2-type" evidence="5">
    <location>
        <begin position="159"/>
        <end position="188"/>
    </location>
</feature>
<dbReference type="SMART" id="SM00547">
    <property type="entry name" value="ZnF_RBZ"/>
    <property type="match status" value="3"/>
</dbReference>
<accession>A0A075FJE2</accession>
<protein>
    <submittedName>
        <fullName evidence="6">RNA-binding Zn-finger-containing protein</fullName>
    </submittedName>
</protein>
<dbReference type="PANTHER" id="PTHR23111">
    <property type="entry name" value="ZINC FINGER PROTEIN"/>
    <property type="match status" value="1"/>
</dbReference>
<sequence>MSFEGRVSGESHEGGLLVSFEGKAPRLGARLCIVGGKPLGKVETVLGPADDPLVHLFPLANGIDGSKAIGSPVEIAPRHRRESSNRRPMNSHRGKKDWSQNSGNSRMKSGDWVCPKCKNHNFANKKVCNRTGCEEPKPRGGGRGRDSRGQRSFGGSNMKSGDWNCPKCKNHNFANKKVCNRTGCEEPKPRGGGRGRDSRGHKSGKPRGFSDSNMKPGDWNCPKCKNHNFAKREVCNRCDTRKPVEGKGSRKTKGRQRRPNPRDNWNPRGRGRGHGRGR</sequence>
<feature type="compositionally biased region" description="Basic and acidic residues" evidence="4">
    <location>
        <begin position="132"/>
        <end position="149"/>
    </location>
</feature>
<dbReference type="Pfam" id="PF00641">
    <property type="entry name" value="Zn_ribbon_RanBP"/>
    <property type="match status" value="3"/>
</dbReference>
<dbReference type="PROSITE" id="PS50199">
    <property type="entry name" value="ZF_RANBP2_2"/>
    <property type="match status" value="3"/>
</dbReference>
<dbReference type="PROSITE" id="PS01358">
    <property type="entry name" value="ZF_RANBP2_1"/>
    <property type="match status" value="1"/>
</dbReference>
<proteinExistence type="predicted"/>
<dbReference type="EMBL" id="KF900343">
    <property type="protein sequence ID" value="AIE91570.1"/>
    <property type="molecule type" value="Genomic_DNA"/>
</dbReference>
<evidence type="ECO:0000259" key="5">
    <source>
        <dbReference type="PROSITE" id="PS50199"/>
    </source>
</evidence>
<feature type="domain" description="RanBP2-type" evidence="5">
    <location>
        <begin position="108"/>
        <end position="137"/>
    </location>
</feature>
<feature type="compositionally biased region" description="Basic residues" evidence="4">
    <location>
        <begin position="269"/>
        <end position="278"/>
    </location>
</feature>
<organism evidence="6">
    <name type="scientific">uncultured marine group II/III euryarchaeote AD1000_12_F09</name>
    <dbReference type="NCBI Taxonomy" id="1457727"/>
    <lineage>
        <taxon>Archaea</taxon>
        <taxon>Methanobacteriati</taxon>
        <taxon>Methanobacteriota</taxon>
        <taxon>environmental samples</taxon>
    </lineage>
</organism>
<dbReference type="SUPFAM" id="SSF90209">
    <property type="entry name" value="Ran binding protein zinc finger-like"/>
    <property type="match status" value="3"/>
</dbReference>
<name>A0A075FJE2_9EURY</name>
<evidence type="ECO:0000256" key="3">
    <source>
        <dbReference type="ARBA" id="ARBA00022833"/>
    </source>
</evidence>